<gene>
    <name evidence="1" type="ORF">AFUS01_LOCUS5501</name>
</gene>
<evidence type="ECO:0000313" key="1">
    <source>
        <dbReference type="EMBL" id="CAG7715968.1"/>
    </source>
</evidence>
<organism evidence="1 2">
    <name type="scientific">Allacma fusca</name>
    <dbReference type="NCBI Taxonomy" id="39272"/>
    <lineage>
        <taxon>Eukaryota</taxon>
        <taxon>Metazoa</taxon>
        <taxon>Ecdysozoa</taxon>
        <taxon>Arthropoda</taxon>
        <taxon>Hexapoda</taxon>
        <taxon>Collembola</taxon>
        <taxon>Symphypleona</taxon>
        <taxon>Sminthuridae</taxon>
        <taxon>Allacma</taxon>
    </lineage>
</organism>
<name>A0A8J2NNC2_9HEXA</name>
<dbReference type="EMBL" id="CAJVCH010035116">
    <property type="protein sequence ID" value="CAG7715968.1"/>
    <property type="molecule type" value="Genomic_DNA"/>
</dbReference>
<dbReference type="Proteomes" id="UP000708208">
    <property type="component" value="Unassembled WGS sequence"/>
</dbReference>
<sequence>MTVIYLCESGEVSVATVELEIFLGTAQHQSGCDISNCAERESNVNERKRCRRVDLLPCSLLLLHSCVVSMTSEHKNIDDCGKDFDTGYHTNGYIRPCTTFTGNEQRHTTLSHTELKLPTHLLVDSHTGDDIHQPTFAFVEDLI</sequence>
<keyword evidence="2" id="KW-1185">Reference proteome</keyword>
<comment type="caution">
    <text evidence="1">The sequence shown here is derived from an EMBL/GenBank/DDBJ whole genome shotgun (WGS) entry which is preliminary data.</text>
</comment>
<evidence type="ECO:0000313" key="2">
    <source>
        <dbReference type="Proteomes" id="UP000708208"/>
    </source>
</evidence>
<proteinExistence type="predicted"/>
<protein>
    <submittedName>
        <fullName evidence="1">Uncharacterized protein</fullName>
    </submittedName>
</protein>
<reference evidence="1" key="1">
    <citation type="submission" date="2021-06" db="EMBL/GenBank/DDBJ databases">
        <authorList>
            <person name="Hodson N. C."/>
            <person name="Mongue J. A."/>
            <person name="Jaron S. K."/>
        </authorList>
    </citation>
    <scope>NUCLEOTIDE SEQUENCE</scope>
</reference>
<accession>A0A8J2NNC2</accession>
<dbReference type="AlphaFoldDB" id="A0A8J2NNC2"/>